<dbReference type="PANTHER" id="PTHR42774:SF3">
    <property type="entry name" value="KETOHEXOKINASE"/>
    <property type="match status" value="1"/>
</dbReference>
<dbReference type="InterPro" id="IPR029056">
    <property type="entry name" value="Ribokinase-like"/>
</dbReference>
<dbReference type="InterPro" id="IPR002173">
    <property type="entry name" value="Carboh/pur_kinase_PfkB_CS"/>
</dbReference>
<dbReference type="STRING" id="1965070.A0A3S3NEU3"/>
<proteinExistence type="predicted"/>
<keyword evidence="2 4" id="KW-0418">Kinase</keyword>
<dbReference type="AlphaFoldDB" id="A0A3S3NEU3"/>
<dbReference type="EMBL" id="NCKU01009591">
    <property type="protein sequence ID" value="RWS01225.1"/>
    <property type="molecule type" value="Genomic_DNA"/>
</dbReference>
<dbReference type="OrthoDB" id="204058at2759"/>
<evidence type="ECO:0000313" key="4">
    <source>
        <dbReference type="EMBL" id="RWS01225.1"/>
    </source>
</evidence>
<dbReference type="InterPro" id="IPR052562">
    <property type="entry name" value="Ketohexokinase-related"/>
</dbReference>
<keyword evidence="5" id="KW-1185">Reference proteome</keyword>
<organism evidence="4 5">
    <name type="scientific">Dinothrombium tinctorium</name>
    <dbReference type="NCBI Taxonomy" id="1965070"/>
    <lineage>
        <taxon>Eukaryota</taxon>
        <taxon>Metazoa</taxon>
        <taxon>Ecdysozoa</taxon>
        <taxon>Arthropoda</taxon>
        <taxon>Chelicerata</taxon>
        <taxon>Arachnida</taxon>
        <taxon>Acari</taxon>
        <taxon>Acariformes</taxon>
        <taxon>Trombidiformes</taxon>
        <taxon>Prostigmata</taxon>
        <taxon>Anystina</taxon>
        <taxon>Parasitengona</taxon>
        <taxon>Trombidioidea</taxon>
        <taxon>Trombidiidae</taxon>
        <taxon>Dinothrombium</taxon>
    </lineage>
</organism>
<dbReference type="GO" id="GO:0016301">
    <property type="term" value="F:kinase activity"/>
    <property type="evidence" value="ECO:0007669"/>
    <property type="project" value="UniProtKB-KW"/>
</dbReference>
<name>A0A3S3NEU3_9ACAR</name>
<reference evidence="4 5" key="1">
    <citation type="journal article" date="2018" name="Gigascience">
        <title>Genomes of trombidid mites reveal novel predicted allergens and laterally-transferred genes associated with secondary metabolism.</title>
        <authorList>
            <person name="Dong X."/>
            <person name="Chaisiri K."/>
            <person name="Xia D."/>
            <person name="Armstrong S.D."/>
            <person name="Fang Y."/>
            <person name="Donnelly M.J."/>
            <person name="Kadowaki T."/>
            <person name="McGarry J.W."/>
            <person name="Darby A.C."/>
            <person name="Makepeace B.L."/>
        </authorList>
    </citation>
    <scope>NUCLEOTIDE SEQUENCE [LARGE SCALE GENOMIC DNA]</scope>
    <source>
        <strain evidence="4">UoL-WK</strain>
    </source>
</reference>
<evidence type="ECO:0000313" key="5">
    <source>
        <dbReference type="Proteomes" id="UP000285301"/>
    </source>
</evidence>
<protein>
    <submittedName>
        <fullName evidence="4">Ketohexokinase-like isoform X2</fullName>
    </submittedName>
</protein>
<dbReference type="Gene3D" id="3.40.1190.20">
    <property type="match status" value="1"/>
</dbReference>
<feature type="domain" description="Carbohydrate kinase PfkB" evidence="3">
    <location>
        <begin position="9"/>
        <end position="309"/>
    </location>
</feature>
<accession>A0A3S3NEU3</accession>
<gene>
    <name evidence="4" type="ORF">B4U79_13420</name>
</gene>
<dbReference type="SUPFAM" id="SSF53613">
    <property type="entry name" value="Ribokinase-like"/>
    <property type="match status" value="1"/>
</dbReference>
<sequence length="321" mass="36054">MSCDAGKGVLFVGLTCVDIVNVCDHYPEEDSDQRVLDQRWQRGGNASNSCTVFAKLLKWFHDNCDSGGQNYFVQCFGTLATDNMAKFLIEDFSRLNIKIDGIEIHENDSTPSTCVIINSQNGSRTILHSNKEPSAETFMKLDLTKFIWIHFEGRNVLQARNMIKHIRKIDSQRKITVSVEIEKPREVLKEFFDEDIDYLFVGKDFSSYCGYDTPEDACDRLIQILSPGITVICPWGERGVSAAKRLADGRKQNFYSPIFSPKFGVVDTLGAGDTCIAAIVFAITVLAYTVKEAIKFGCRVAGAKCGMHGFERLHEFKNLIE</sequence>
<comment type="caution">
    <text evidence="4">The sequence shown here is derived from an EMBL/GenBank/DDBJ whole genome shotgun (WGS) entry which is preliminary data.</text>
</comment>
<dbReference type="Pfam" id="PF00294">
    <property type="entry name" value="PfkB"/>
    <property type="match status" value="1"/>
</dbReference>
<evidence type="ECO:0000256" key="1">
    <source>
        <dbReference type="ARBA" id="ARBA00022679"/>
    </source>
</evidence>
<dbReference type="PANTHER" id="PTHR42774">
    <property type="entry name" value="PHOSPHOTRANSFERASE SYSTEM TRANSPORT PROTEIN"/>
    <property type="match status" value="1"/>
</dbReference>
<dbReference type="GO" id="GO:0006796">
    <property type="term" value="P:phosphate-containing compound metabolic process"/>
    <property type="evidence" value="ECO:0007669"/>
    <property type="project" value="UniProtKB-ARBA"/>
</dbReference>
<evidence type="ECO:0000259" key="3">
    <source>
        <dbReference type="Pfam" id="PF00294"/>
    </source>
</evidence>
<keyword evidence="1" id="KW-0808">Transferase</keyword>
<dbReference type="InterPro" id="IPR011611">
    <property type="entry name" value="PfkB_dom"/>
</dbReference>
<evidence type="ECO:0000256" key="2">
    <source>
        <dbReference type="ARBA" id="ARBA00022777"/>
    </source>
</evidence>
<dbReference type="Proteomes" id="UP000285301">
    <property type="component" value="Unassembled WGS sequence"/>
</dbReference>
<dbReference type="PROSITE" id="PS00584">
    <property type="entry name" value="PFKB_KINASES_2"/>
    <property type="match status" value="1"/>
</dbReference>